<evidence type="ECO:0000256" key="4">
    <source>
        <dbReference type="ARBA" id="ARBA00022603"/>
    </source>
</evidence>
<dbReference type="InterPro" id="IPR013083">
    <property type="entry name" value="Znf_RING/FYVE/PHD"/>
</dbReference>
<feature type="domain" description="SET" evidence="8">
    <location>
        <begin position="324"/>
        <end position="441"/>
    </location>
</feature>
<dbReference type="EMBL" id="JAGKQM010000013">
    <property type="protein sequence ID" value="KAH0894865.1"/>
    <property type="molecule type" value="Genomic_DNA"/>
</dbReference>
<evidence type="ECO:0000256" key="6">
    <source>
        <dbReference type="ARBA" id="ARBA00022691"/>
    </source>
</evidence>
<evidence type="ECO:0000256" key="1">
    <source>
        <dbReference type="ARBA" id="ARBA00004123"/>
    </source>
</evidence>
<evidence type="ECO:0000259" key="10">
    <source>
        <dbReference type="PROSITE" id="PS51215"/>
    </source>
</evidence>
<dbReference type="Gene3D" id="1.10.110.10">
    <property type="entry name" value="Plant lipid-transfer and hydrophobic proteins"/>
    <property type="match status" value="1"/>
</dbReference>
<dbReference type="CDD" id="cd19175">
    <property type="entry name" value="SET_ASHR3-like"/>
    <property type="match status" value="1"/>
</dbReference>
<dbReference type="Gene3D" id="2.170.270.10">
    <property type="entry name" value="SET domain"/>
    <property type="match status" value="1"/>
</dbReference>
<dbReference type="Gene3D" id="3.30.40.10">
    <property type="entry name" value="Zinc/RING finger domain, C3HC4 (zinc finger)"/>
    <property type="match status" value="1"/>
</dbReference>
<comment type="caution">
    <text evidence="11">The sequence shown here is derived from an EMBL/GenBank/DDBJ whole genome shotgun (WGS) entry which is preliminary data.</text>
</comment>
<feature type="domain" description="AWS" evidence="10">
    <location>
        <begin position="281"/>
        <end position="324"/>
    </location>
</feature>
<dbReference type="Pfam" id="PF00856">
    <property type="entry name" value="SET"/>
    <property type="match status" value="1"/>
</dbReference>
<dbReference type="CDD" id="cd04660">
    <property type="entry name" value="nsLTP_like"/>
    <property type="match status" value="1"/>
</dbReference>
<keyword evidence="7" id="KW-0539">Nucleus</keyword>
<evidence type="ECO:0000256" key="7">
    <source>
        <dbReference type="ARBA" id="ARBA00023242"/>
    </source>
</evidence>
<dbReference type="InterPro" id="IPR001214">
    <property type="entry name" value="SET_dom"/>
</dbReference>
<dbReference type="PROSITE" id="PS51215">
    <property type="entry name" value="AWS"/>
    <property type="match status" value="1"/>
</dbReference>
<dbReference type="InterPro" id="IPR050777">
    <property type="entry name" value="SET2_Histone-Lys_MeTrsfase"/>
</dbReference>
<sequence>MLDLDNMSMSASVSLTCCPAFLPAATGPELAKPIDSPGNIAVDCNPEHKPMIPPAEEVRDINNAITVSNGKQDPSEKSKKGLVLEDHVKNWVKWRVESGVSESRCVLPFLVGAKRKGDCLVCRKLVYPGEEVLCSVRGCQGVYHLLCAKESLGFHNLGKFRCPQHECFVCKQRTQWRCVKCPMAAHDKHAPWPNEILHMKDQPGRALCWRHSTDWRLDTKSGVAQSKIEEVFCQLPLPYVEEEFKIDLTWKDSVAKDDLPPYVHIRRNIYLVKKKRDNANDGVGCTNCGPTCCRSCVCRVQCVSCSKRCGCPETCGNRPFRKDKKIKIVKTKLCGWGVEAAESINKEDFIVEYIGEVISDAQCEQRLWDMKHKGMKDFYMCEIQKDFTIDATFKGNASRFLNHSCNPNCVLEKWQVEGETRVGVFAARQIEAGEPLTYDYRFVQFGPEVKCNCGSENCQGYLGTKRKEPNCLVVSWGAKRRRVSHRPLAHKYVTEEPFWAGLGHRLLASFKATLTRFKLKMAIGYHVLTGIVMILVISGELVPGKGTCQGDIQGLMRECAVYVQRPGPKVNPSAACCKVVKRSDIHCACGHITASVQKMIDMDKVVHVTAFCGKPLAHGTKCGSKTQWRCVKCPMAAHDKHAPWPQEILHMKTNQEEQSAAELLRDQTILSQPQVQKIINMDKVVHVTGFCGKPLAHDTKCGSKSIAS</sequence>
<gene>
    <name evidence="11" type="ORF">HID58_057294</name>
</gene>
<evidence type="ECO:0008006" key="13">
    <source>
        <dbReference type="Google" id="ProtNLM"/>
    </source>
</evidence>
<dbReference type="SMART" id="SM00317">
    <property type="entry name" value="SET"/>
    <property type="match status" value="1"/>
</dbReference>
<keyword evidence="5" id="KW-0808">Transferase</keyword>
<evidence type="ECO:0000256" key="2">
    <source>
        <dbReference type="ARBA" id="ARBA00004286"/>
    </source>
</evidence>
<evidence type="ECO:0000256" key="3">
    <source>
        <dbReference type="ARBA" id="ARBA00022454"/>
    </source>
</evidence>
<dbReference type="SUPFAM" id="SSF82199">
    <property type="entry name" value="SET domain"/>
    <property type="match status" value="1"/>
</dbReference>
<reference evidence="11 12" key="1">
    <citation type="submission" date="2021-05" db="EMBL/GenBank/DDBJ databases">
        <title>Genome Assembly of Synthetic Allotetraploid Brassica napus Reveals Homoeologous Exchanges between Subgenomes.</title>
        <authorList>
            <person name="Davis J.T."/>
        </authorList>
    </citation>
    <scope>NUCLEOTIDE SEQUENCE [LARGE SCALE GENOMIC DNA]</scope>
    <source>
        <strain evidence="12">cv. Da-Ae</strain>
        <tissue evidence="11">Seedling</tissue>
    </source>
</reference>
<evidence type="ECO:0000313" key="11">
    <source>
        <dbReference type="EMBL" id="KAH0894865.1"/>
    </source>
</evidence>
<dbReference type="PANTHER" id="PTHR22884">
    <property type="entry name" value="SET DOMAIN PROTEINS"/>
    <property type="match status" value="1"/>
</dbReference>
<dbReference type="InterPro" id="IPR006560">
    <property type="entry name" value="AWS_dom"/>
</dbReference>
<dbReference type="InterPro" id="IPR036312">
    <property type="entry name" value="Bifun_inhib/LTP/seed_sf"/>
</dbReference>
<dbReference type="InterPro" id="IPR047893">
    <property type="entry name" value="ASHR3-like_SET"/>
</dbReference>
<accession>A0ABQ8AS46</accession>
<organism evidence="11 12">
    <name type="scientific">Brassica napus</name>
    <name type="common">Rape</name>
    <dbReference type="NCBI Taxonomy" id="3708"/>
    <lineage>
        <taxon>Eukaryota</taxon>
        <taxon>Viridiplantae</taxon>
        <taxon>Streptophyta</taxon>
        <taxon>Embryophyta</taxon>
        <taxon>Tracheophyta</taxon>
        <taxon>Spermatophyta</taxon>
        <taxon>Magnoliopsida</taxon>
        <taxon>eudicotyledons</taxon>
        <taxon>Gunneridae</taxon>
        <taxon>Pentapetalae</taxon>
        <taxon>rosids</taxon>
        <taxon>malvids</taxon>
        <taxon>Brassicales</taxon>
        <taxon>Brassicaceae</taxon>
        <taxon>Brassiceae</taxon>
        <taxon>Brassica</taxon>
    </lineage>
</organism>
<keyword evidence="12" id="KW-1185">Reference proteome</keyword>
<evidence type="ECO:0000259" key="9">
    <source>
        <dbReference type="PROSITE" id="PS50868"/>
    </source>
</evidence>
<dbReference type="SMART" id="SM00508">
    <property type="entry name" value="PostSET"/>
    <property type="match status" value="1"/>
</dbReference>
<dbReference type="Proteomes" id="UP000824890">
    <property type="component" value="Unassembled WGS sequence"/>
</dbReference>
<dbReference type="PROSITE" id="PS50280">
    <property type="entry name" value="SET"/>
    <property type="match status" value="1"/>
</dbReference>
<proteinExistence type="predicted"/>
<dbReference type="SUPFAM" id="SSF47699">
    <property type="entry name" value="Bifunctional inhibitor/lipid-transfer protein/seed storage 2S albumin"/>
    <property type="match status" value="1"/>
</dbReference>
<dbReference type="InterPro" id="IPR003616">
    <property type="entry name" value="Post-SET_dom"/>
</dbReference>
<dbReference type="PROSITE" id="PS50868">
    <property type="entry name" value="POST_SET"/>
    <property type="match status" value="1"/>
</dbReference>
<keyword evidence="4" id="KW-0489">Methyltransferase</keyword>
<evidence type="ECO:0000313" key="12">
    <source>
        <dbReference type="Proteomes" id="UP000824890"/>
    </source>
</evidence>
<comment type="subcellular location">
    <subcellularLocation>
        <location evidence="2">Chromosome</location>
    </subcellularLocation>
    <subcellularLocation>
        <location evidence="1">Nucleus</location>
    </subcellularLocation>
</comment>
<evidence type="ECO:0000256" key="5">
    <source>
        <dbReference type="ARBA" id="ARBA00022679"/>
    </source>
</evidence>
<keyword evidence="3" id="KW-0158">Chromosome</keyword>
<evidence type="ECO:0000259" key="8">
    <source>
        <dbReference type="PROSITE" id="PS50280"/>
    </source>
</evidence>
<dbReference type="InterPro" id="IPR025787">
    <property type="entry name" value="Hist-Lys_N-MeTrfase_SET2_plant"/>
</dbReference>
<name>A0ABQ8AS46_BRANA</name>
<keyword evidence="6" id="KW-0949">S-adenosyl-L-methionine</keyword>
<protein>
    <recommendedName>
        <fullName evidence="13">Histone-lysine N-methyltransferase ASHR3</fullName>
    </recommendedName>
</protein>
<dbReference type="InterPro" id="IPR046341">
    <property type="entry name" value="SET_dom_sf"/>
</dbReference>
<feature type="domain" description="Post-SET" evidence="9">
    <location>
        <begin position="447"/>
        <end position="463"/>
    </location>
</feature>
<dbReference type="PROSITE" id="PS51578">
    <property type="entry name" value="SAM_MT43_SET2_2"/>
    <property type="match status" value="1"/>
</dbReference>
<dbReference type="InterPro" id="IPR044741">
    <property type="entry name" value="NsLTP-like"/>
</dbReference>